<proteinExistence type="predicted"/>
<evidence type="ECO:0000313" key="1">
    <source>
        <dbReference type="EMBL" id="SJM34620.1"/>
    </source>
</evidence>
<gene>
    <name evidence="1" type="ORF">BQ8482_480103</name>
</gene>
<dbReference type="EMBL" id="FUIG01000057">
    <property type="protein sequence ID" value="SJM34620.1"/>
    <property type="molecule type" value="Genomic_DNA"/>
</dbReference>
<dbReference type="RefSeq" id="WP_133254869.1">
    <property type="nucleotide sequence ID" value="NZ_FUIG01000057.1"/>
</dbReference>
<accession>A0A2P9ATZ8</accession>
<organism evidence="1 2">
    <name type="scientific">Mesorhizobium delmotii</name>
    <dbReference type="NCBI Taxonomy" id="1631247"/>
    <lineage>
        <taxon>Bacteria</taxon>
        <taxon>Pseudomonadati</taxon>
        <taxon>Pseudomonadota</taxon>
        <taxon>Alphaproteobacteria</taxon>
        <taxon>Hyphomicrobiales</taxon>
        <taxon>Phyllobacteriaceae</taxon>
        <taxon>Mesorhizobium</taxon>
    </lineage>
</organism>
<keyword evidence="2" id="KW-1185">Reference proteome</keyword>
<protein>
    <submittedName>
        <fullName evidence="1">Uncharacterized protein</fullName>
    </submittedName>
</protein>
<dbReference type="AlphaFoldDB" id="A0A2P9ATZ8"/>
<reference evidence="2" key="1">
    <citation type="submission" date="2016-12" db="EMBL/GenBank/DDBJ databases">
        <authorList>
            <person name="Brunel B."/>
        </authorList>
    </citation>
    <scope>NUCLEOTIDE SEQUENCE [LARGE SCALE GENOMIC DNA]</scope>
</reference>
<name>A0A2P9ATZ8_9HYPH</name>
<evidence type="ECO:0000313" key="2">
    <source>
        <dbReference type="Proteomes" id="UP000245698"/>
    </source>
</evidence>
<dbReference type="Proteomes" id="UP000245698">
    <property type="component" value="Unassembled WGS sequence"/>
</dbReference>
<sequence length="167" mass="18703">MYTLAANSWEISDALLRQTTKLRMIDQFVAAHGEPAKSFWDLLNGPRNFIKHANRDPFAVAPDITDEDCDGALIFACLDYMIASGRSPYIVGLFVAWYAGVYPLKTGDFFRREADLEFPGLGEMSRRHQCAAARTAAAKWGKSPMMAHAKNELTDNSRWTKLRNALG</sequence>